<organism evidence="1 2">
    <name type="scientific">Roseiconus nitratireducens</name>
    <dbReference type="NCBI Taxonomy" id="2605748"/>
    <lineage>
        <taxon>Bacteria</taxon>
        <taxon>Pseudomonadati</taxon>
        <taxon>Planctomycetota</taxon>
        <taxon>Planctomycetia</taxon>
        <taxon>Pirellulales</taxon>
        <taxon>Pirellulaceae</taxon>
        <taxon>Roseiconus</taxon>
    </lineage>
</organism>
<dbReference type="Proteomes" id="UP000324479">
    <property type="component" value="Unassembled WGS sequence"/>
</dbReference>
<name>A0A5M6D9V5_9BACT</name>
<dbReference type="RefSeq" id="WP_150075910.1">
    <property type="nucleotide sequence ID" value="NZ_VWOX01000004.1"/>
</dbReference>
<keyword evidence="1" id="KW-0418">Kinase</keyword>
<dbReference type="GO" id="GO:0016301">
    <property type="term" value="F:kinase activity"/>
    <property type="evidence" value="ECO:0007669"/>
    <property type="project" value="UniProtKB-KW"/>
</dbReference>
<dbReference type="Gene3D" id="3.40.1160.10">
    <property type="entry name" value="Acetylglutamate kinase-like"/>
    <property type="match status" value="1"/>
</dbReference>
<sequence>MQRVIKIGGSLLLQRGLVPALQRWDRQQAAGENIYIVGGGEIIDAVRRLDARYPADPVEMHWLCVDLLRVTFEMLAGQLPDWSRWKTRDQFRQLSVDPPNGGAHLVCVDAFYHRGCEAPLPESWETTTDAIAGWLAVLLGADELVLLKSCDADSDRPLRGLADAGIVDTALPDLADRLGRVRLVNFLALLDGDSGRMGTG</sequence>
<keyword evidence="2" id="KW-1185">Reference proteome</keyword>
<gene>
    <name evidence="1" type="ORF">FYK55_08110</name>
</gene>
<dbReference type="InterPro" id="IPR036393">
    <property type="entry name" value="AceGlu_kinase-like_sf"/>
</dbReference>
<keyword evidence="1" id="KW-0808">Transferase</keyword>
<reference evidence="1 2" key="1">
    <citation type="submission" date="2019-08" db="EMBL/GenBank/DDBJ databases">
        <authorList>
            <person name="Dhanesh K."/>
            <person name="Kumar G."/>
            <person name="Sasikala C."/>
            <person name="Venkata Ramana C."/>
        </authorList>
    </citation>
    <scope>NUCLEOTIDE SEQUENCE [LARGE SCALE GENOMIC DNA]</scope>
    <source>
        <strain evidence="1 2">JC645</strain>
    </source>
</reference>
<dbReference type="SUPFAM" id="SSF53633">
    <property type="entry name" value="Carbamate kinase-like"/>
    <property type="match status" value="1"/>
</dbReference>
<protein>
    <submittedName>
        <fullName evidence="1">Protein kinase</fullName>
    </submittedName>
</protein>
<evidence type="ECO:0000313" key="2">
    <source>
        <dbReference type="Proteomes" id="UP000324479"/>
    </source>
</evidence>
<dbReference type="AlphaFoldDB" id="A0A5M6D9V5"/>
<evidence type="ECO:0000313" key="1">
    <source>
        <dbReference type="EMBL" id="KAA5544304.1"/>
    </source>
</evidence>
<dbReference type="EMBL" id="VWOX01000004">
    <property type="protein sequence ID" value="KAA5544304.1"/>
    <property type="molecule type" value="Genomic_DNA"/>
</dbReference>
<accession>A0A5M6D9V5</accession>
<comment type="caution">
    <text evidence="1">The sequence shown here is derived from an EMBL/GenBank/DDBJ whole genome shotgun (WGS) entry which is preliminary data.</text>
</comment>
<proteinExistence type="predicted"/>